<sequence>MRFYFILLLSISIHSQNQISGQVLNNDTKKPLIYCTVQVENKSKGIYTNESGLFKLDTTGYGNKKIIFSHVGFVNDTIEVRDFKEKTAIYLKPDINQLEEIVINSINKNKNINRKQNWFWNRNRERKYMVTPARGTTYGILIDKPNEIFGSFEIYYLKQKNQPLNKIRIHFYKRAENGDPTKERFFKKDLIFELPYKSKELRIDLSYLNFKIPKNGFYLGIEFMGSRTNELNSETTIFYTDNLKGYRTYIRTWENDWLNTSKYTSRRSKYYNLKYSYSIIE</sequence>
<organism evidence="1 2">
    <name type="scientific">Marixanthomonas spongiae</name>
    <dbReference type="NCBI Taxonomy" id="2174845"/>
    <lineage>
        <taxon>Bacteria</taxon>
        <taxon>Pseudomonadati</taxon>
        <taxon>Bacteroidota</taxon>
        <taxon>Flavobacteriia</taxon>
        <taxon>Flavobacteriales</taxon>
        <taxon>Flavobacteriaceae</taxon>
        <taxon>Marixanthomonas</taxon>
    </lineage>
</organism>
<dbReference type="EMBL" id="QEHR01000024">
    <property type="protein sequence ID" value="PVW11508.1"/>
    <property type="molecule type" value="Genomic_DNA"/>
</dbReference>
<accession>A0A2U0HRP9</accession>
<proteinExistence type="predicted"/>
<evidence type="ECO:0000313" key="1">
    <source>
        <dbReference type="EMBL" id="PVW11508.1"/>
    </source>
</evidence>
<dbReference type="Pfam" id="PF13715">
    <property type="entry name" value="CarbopepD_reg_2"/>
    <property type="match status" value="1"/>
</dbReference>
<evidence type="ECO:0000313" key="2">
    <source>
        <dbReference type="Proteomes" id="UP000245962"/>
    </source>
</evidence>
<reference evidence="1 2" key="1">
    <citation type="submission" date="2018-04" db="EMBL/GenBank/DDBJ databases">
        <title>Marixanthomonas spongiae HN-E44 sp. nov., isolated from a marine sponge.</title>
        <authorList>
            <person name="Luo L."/>
            <person name="Zhuang L."/>
        </authorList>
    </citation>
    <scope>NUCLEOTIDE SEQUENCE [LARGE SCALE GENOMIC DNA]</scope>
    <source>
        <strain evidence="1 2">HN-E44</strain>
    </source>
</reference>
<protein>
    <recommendedName>
        <fullName evidence="3">Carboxypeptidase-like regulatory domain-containing protein</fullName>
    </recommendedName>
</protein>
<dbReference type="Proteomes" id="UP000245962">
    <property type="component" value="Unassembled WGS sequence"/>
</dbReference>
<evidence type="ECO:0008006" key="3">
    <source>
        <dbReference type="Google" id="ProtNLM"/>
    </source>
</evidence>
<comment type="caution">
    <text evidence="1">The sequence shown here is derived from an EMBL/GenBank/DDBJ whole genome shotgun (WGS) entry which is preliminary data.</text>
</comment>
<name>A0A2U0HRP9_9FLAO</name>
<dbReference type="OrthoDB" id="914976at2"/>
<dbReference type="InterPro" id="IPR008969">
    <property type="entry name" value="CarboxyPept-like_regulatory"/>
</dbReference>
<dbReference type="Gene3D" id="2.60.40.1120">
    <property type="entry name" value="Carboxypeptidase-like, regulatory domain"/>
    <property type="match status" value="1"/>
</dbReference>
<dbReference type="RefSeq" id="WP_116695724.1">
    <property type="nucleotide sequence ID" value="NZ_QEHR01000024.1"/>
</dbReference>
<gene>
    <name evidence="1" type="ORF">DDV96_15720</name>
</gene>
<dbReference type="SUPFAM" id="SSF49464">
    <property type="entry name" value="Carboxypeptidase regulatory domain-like"/>
    <property type="match status" value="1"/>
</dbReference>
<dbReference type="AlphaFoldDB" id="A0A2U0HRP9"/>
<keyword evidence="2" id="KW-1185">Reference proteome</keyword>